<dbReference type="EC" id="3.4.19.13" evidence="5"/>
<dbReference type="Gene3D" id="3.60.20.40">
    <property type="match status" value="1"/>
</dbReference>
<feature type="region of interest" description="Disordered" evidence="6">
    <location>
        <begin position="537"/>
        <end position="564"/>
    </location>
</feature>
<keyword evidence="5" id="KW-0378">Hydrolase</keyword>
<evidence type="ECO:0000256" key="5">
    <source>
        <dbReference type="RuleBase" id="RU368036"/>
    </source>
</evidence>
<comment type="subunit">
    <text evidence="5">This enzyme consists of two polypeptide chains, which are synthesized in precursor form from a single polypeptide.</text>
</comment>
<comment type="similarity">
    <text evidence="5">Belongs to the gamma-glutamyltransferase family.</text>
</comment>
<proteinExistence type="inferred from homology"/>
<gene>
    <name evidence="8" type="primary">ggt</name>
    <name evidence="8" type="ORF">MU846_04685</name>
</gene>
<dbReference type="PANTHER" id="PTHR43199">
    <property type="entry name" value="GLUTATHIONE HYDROLASE"/>
    <property type="match status" value="1"/>
</dbReference>
<feature type="signal peptide" evidence="7">
    <location>
        <begin position="1"/>
        <end position="19"/>
    </location>
</feature>
<comment type="caution">
    <text evidence="8">The sequence shown here is derived from an EMBL/GenBank/DDBJ whole genome shotgun (WGS) entry which is preliminary data.</text>
</comment>
<comment type="PTM">
    <text evidence="5">Cleaved by autocatalysis into a large and a small subunit.</text>
</comment>
<evidence type="ECO:0000256" key="4">
    <source>
        <dbReference type="ARBA" id="ARBA00047417"/>
    </source>
</evidence>
<dbReference type="InterPro" id="IPR043137">
    <property type="entry name" value="GGT_ssub_C"/>
</dbReference>
<name>A0ABT0E5M4_9GAMM</name>
<comment type="catalytic activity">
    <reaction evidence="1 5">
        <text>an S-substituted glutathione + H2O = an S-substituted L-cysteinylglycine + L-glutamate</text>
        <dbReference type="Rhea" id="RHEA:59468"/>
        <dbReference type="ChEBI" id="CHEBI:15377"/>
        <dbReference type="ChEBI" id="CHEBI:29985"/>
        <dbReference type="ChEBI" id="CHEBI:90779"/>
        <dbReference type="ChEBI" id="CHEBI:143103"/>
        <dbReference type="EC" id="3.4.19.13"/>
    </reaction>
</comment>
<feature type="chain" id="PRO_5047058987" description="Glutathione hydrolase proenzyme" evidence="7">
    <location>
        <begin position="20"/>
        <end position="564"/>
    </location>
</feature>
<evidence type="ECO:0000256" key="3">
    <source>
        <dbReference type="ARBA" id="ARBA00023315"/>
    </source>
</evidence>
<evidence type="ECO:0000313" key="8">
    <source>
        <dbReference type="EMBL" id="MCK0536999.1"/>
    </source>
</evidence>
<dbReference type="SUPFAM" id="SSF56235">
    <property type="entry name" value="N-terminal nucleophile aminohydrolases (Ntn hydrolases)"/>
    <property type="match status" value="1"/>
</dbReference>
<feature type="region of interest" description="Disordered" evidence="6">
    <location>
        <begin position="336"/>
        <end position="363"/>
    </location>
</feature>
<keyword evidence="9" id="KW-1185">Reference proteome</keyword>
<organism evidence="8 9">
    <name type="scientific">Alcanivorax quisquiliarum</name>
    <dbReference type="NCBI Taxonomy" id="2933565"/>
    <lineage>
        <taxon>Bacteria</taxon>
        <taxon>Pseudomonadati</taxon>
        <taxon>Pseudomonadota</taxon>
        <taxon>Gammaproteobacteria</taxon>
        <taxon>Oceanospirillales</taxon>
        <taxon>Alcanivoracaceae</taxon>
        <taxon>Alcanivorax</taxon>
    </lineage>
</organism>
<dbReference type="Pfam" id="PF01019">
    <property type="entry name" value="G_glu_transpept"/>
    <property type="match status" value="1"/>
</dbReference>
<dbReference type="InterPro" id="IPR043138">
    <property type="entry name" value="GGT_lsub"/>
</dbReference>
<evidence type="ECO:0000256" key="7">
    <source>
        <dbReference type="SAM" id="SignalP"/>
    </source>
</evidence>
<accession>A0ABT0E5M4</accession>
<dbReference type="NCBIfam" id="TIGR00066">
    <property type="entry name" value="g_glut_trans"/>
    <property type="match status" value="1"/>
</dbReference>
<keyword evidence="3 5" id="KW-0012">Acyltransferase</keyword>
<dbReference type="RefSeq" id="WP_246948999.1">
    <property type="nucleotide sequence ID" value="NZ_JALKII010000002.1"/>
</dbReference>
<dbReference type="InterPro" id="IPR000101">
    <property type="entry name" value="GGT_peptidase"/>
</dbReference>
<dbReference type="InterPro" id="IPR051792">
    <property type="entry name" value="GGT_bact"/>
</dbReference>
<keyword evidence="7" id="KW-0732">Signal</keyword>
<keyword evidence="5" id="KW-0865">Zymogen</keyword>
<dbReference type="Gene3D" id="1.10.246.130">
    <property type="match status" value="1"/>
</dbReference>
<reference evidence="8" key="1">
    <citation type="submission" date="2022-04" db="EMBL/GenBank/DDBJ databases">
        <title>Alcanivorax sp. CY1518 draft genome sequence.</title>
        <authorList>
            <person name="Zhao G."/>
            <person name="An M."/>
        </authorList>
    </citation>
    <scope>NUCLEOTIDE SEQUENCE</scope>
    <source>
        <strain evidence="8">CY1518</strain>
    </source>
</reference>
<comment type="pathway">
    <text evidence="5">Sulfur metabolism; glutathione metabolism.</text>
</comment>
<dbReference type="PANTHER" id="PTHR43199:SF6">
    <property type="entry name" value="GLUTATHIONE HYDROLASE PROENZYME"/>
    <property type="match status" value="1"/>
</dbReference>
<evidence type="ECO:0000256" key="1">
    <source>
        <dbReference type="ARBA" id="ARBA00001049"/>
    </source>
</evidence>
<dbReference type="EMBL" id="JALKII010000002">
    <property type="protein sequence ID" value="MCK0536999.1"/>
    <property type="molecule type" value="Genomic_DNA"/>
</dbReference>
<dbReference type="InterPro" id="IPR029055">
    <property type="entry name" value="Ntn_hydrolases_N"/>
</dbReference>
<keyword evidence="5 8" id="KW-0808">Transferase</keyword>
<dbReference type="GO" id="GO:0103068">
    <property type="term" value="F:leukotriene C4 gamma-glutamyl transferase activity"/>
    <property type="evidence" value="ECO:0007669"/>
    <property type="project" value="UniProtKB-EC"/>
</dbReference>
<sequence>MLRLTCLLLITLMTAPALAHKPPAAAIASAHPLATEAGFQILDAGGNAFDAAIAVAAVLAVVEPAGSGMGGGGFFLLHRAEDGYQTMLDARETAPARASEAMYQDKHGDVVRDLAINGPLAAGIPGQAAAFAHLAKNYGALPLADSLAPAIRIAQDGFPVGERYRRLAGFRVEVMNRYPAASAIFLHQGDVPPAGHIIRQPDLAAVLERLAKEGHKGFYEGETAERLVRAARAEGGIWTLEDLASYQVKEREPIISEFRGARIISAPPPSSGGIVVAETLNILAEFNDGDIDPALLPHLTVEAMKRSYHDRAEHLGDPDFVSMPITRLLSKRHARDKAASIQLDRPTPSSELGEPIEQPTGTHTTHFSILDDEGNRVAATLSINLPFGSGFVAAGTGILLNNEMDDFSAKPGAANAYGLVGSLANAIAPGKRPLSSMTPTFVEWDNNVAILGTPGGSRIISMVLLGIQEALAGKPPQDWVSRPRYHHQYLPDIVEAEPAFIGSPEAGLLTARGHELKSTGRAYGDMHAILWEGEKGEVSAASDPRGEGSARVLRGRSGAVNGER</sequence>
<dbReference type="PRINTS" id="PR01210">
    <property type="entry name" value="GGTRANSPTASE"/>
</dbReference>
<dbReference type="EC" id="2.3.2.2" evidence="5"/>
<evidence type="ECO:0000256" key="6">
    <source>
        <dbReference type="SAM" id="MobiDB-lite"/>
    </source>
</evidence>
<protein>
    <recommendedName>
        <fullName evidence="5">Glutathione hydrolase proenzyme</fullName>
        <ecNumber evidence="5">2.3.2.2</ecNumber>
        <ecNumber evidence="5">3.4.19.13</ecNumber>
    </recommendedName>
    <component>
        <recommendedName>
            <fullName evidence="5">Glutathione hydrolase large chain</fullName>
        </recommendedName>
    </component>
    <component>
        <recommendedName>
            <fullName evidence="5">Glutathione hydrolase small chain</fullName>
        </recommendedName>
    </component>
</protein>
<evidence type="ECO:0000256" key="2">
    <source>
        <dbReference type="ARBA" id="ARBA00001089"/>
    </source>
</evidence>
<keyword evidence="5" id="KW-0317">Glutathione biosynthesis</keyword>
<evidence type="ECO:0000313" key="9">
    <source>
        <dbReference type="Proteomes" id="UP001165524"/>
    </source>
</evidence>
<dbReference type="Proteomes" id="UP001165524">
    <property type="component" value="Unassembled WGS sequence"/>
</dbReference>
<comment type="catalytic activity">
    <reaction evidence="4 5">
        <text>an N-terminal (5-L-glutamyl)-[peptide] + an alpha-amino acid = 5-L-glutamyl amino acid + an N-terminal L-alpha-aminoacyl-[peptide]</text>
        <dbReference type="Rhea" id="RHEA:23904"/>
        <dbReference type="Rhea" id="RHEA-COMP:9780"/>
        <dbReference type="Rhea" id="RHEA-COMP:9795"/>
        <dbReference type="ChEBI" id="CHEBI:77644"/>
        <dbReference type="ChEBI" id="CHEBI:78597"/>
        <dbReference type="ChEBI" id="CHEBI:78599"/>
        <dbReference type="ChEBI" id="CHEBI:78608"/>
        <dbReference type="EC" id="2.3.2.2"/>
    </reaction>
</comment>
<comment type="catalytic activity">
    <reaction evidence="2 5">
        <text>glutathione + H2O = L-cysteinylglycine + L-glutamate</text>
        <dbReference type="Rhea" id="RHEA:28807"/>
        <dbReference type="ChEBI" id="CHEBI:15377"/>
        <dbReference type="ChEBI" id="CHEBI:29985"/>
        <dbReference type="ChEBI" id="CHEBI:57925"/>
        <dbReference type="ChEBI" id="CHEBI:61694"/>
        <dbReference type="EC" id="3.4.19.13"/>
    </reaction>
</comment>